<evidence type="ECO:0000256" key="4">
    <source>
        <dbReference type="PROSITE-ProRule" id="PRU00169"/>
    </source>
</evidence>
<dbReference type="PANTHER" id="PTHR43065">
    <property type="entry name" value="SENSOR HISTIDINE KINASE"/>
    <property type="match status" value="1"/>
</dbReference>
<dbReference type="EC" id="2.7.13.3" evidence="2"/>
<dbReference type="SUPFAM" id="SSF55874">
    <property type="entry name" value="ATPase domain of HSP90 chaperone/DNA topoisomerase II/histidine kinase"/>
    <property type="match status" value="1"/>
</dbReference>
<dbReference type="SMART" id="SM00388">
    <property type="entry name" value="HisKA"/>
    <property type="match status" value="1"/>
</dbReference>
<keyword evidence="9" id="KW-1185">Reference proteome</keyword>
<dbReference type="InterPro" id="IPR000014">
    <property type="entry name" value="PAS"/>
</dbReference>
<dbReference type="CDD" id="cd00082">
    <property type="entry name" value="HisKA"/>
    <property type="match status" value="1"/>
</dbReference>
<gene>
    <name evidence="8" type="ORF">OVY01_06165</name>
</gene>
<dbReference type="SMART" id="SM00091">
    <property type="entry name" value="PAS"/>
    <property type="match status" value="1"/>
</dbReference>
<dbReference type="InterPro" id="IPR011006">
    <property type="entry name" value="CheY-like_superfamily"/>
</dbReference>
<dbReference type="InterPro" id="IPR004358">
    <property type="entry name" value="Sig_transdc_His_kin-like_C"/>
</dbReference>
<dbReference type="Pfam" id="PF08447">
    <property type="entry name" value="PAS_3"/>
    <property type="match status" value="1"/>
</dbReference>
<evidence type="ECO:0000256" key="3">
    <source>
        <dbReference type="ARBA" id="ARBA00022553"/>
    </source>
</evidence>
<evidence type="ECO:0000256" key="2">
    <source>
        <dbReference type="ARBA" id="ARBA00012438"/>
    </source>
</evidence>
<dbReference type="Gene3D" id="3.30.565.10">
    <property type="entry name" value="Histidine kinase-like ATPase, C-terminal domain"/>
    <property type="match status" value="1"/>
</dbReference>
<dbReference type="Pfam" id="PF00512">
    <property type="entry name" value="HisKA"/>
    <property type="match status" value="1"/>
</dbReference>
<dbReference type="PRINTS" id="PR00344">
    <property type="entry name" value="BCTRLSENSOR"/>
</dbReference>
<sequence length="677" mass="74342">MDSMLPGDPMAEAITAFDWSRTALGPMTSWQPALRVALDMVMSSRFPTCLMWGGELIALYNNAFLSILGYRQRSLGQPFSLIWPEAWGELAPIVSRALIGEATFVEDFPLDTTRHGHREHAYFTFCHSPVRDETGAIVGVLNTVVETTVQVDARNRLRGFATDLAEQVRAGIEDRDRMWQLSSDLMVIGDLQGTIIAVNPAWTQMLGWSESELLGRSYIDFLHPEDTAAARQRFAANVPRDGTVSVINRYRCKDGAYCWISWRSVVSESRITAVGRDITENKRHEEALRQAEDHLRQSQKMEAVGQLTGGLAHDFNNLLAGITGSLELLQRRIAARRFGELDRYVGAAHHSAKRAAALTHRLLAFARRQTLEPKPVRVEQLVSGMAELIRRTTGPHIALEVIATASPWLSLIDPHQLESALLNLCLNACDAMPDGGSLRIEIANMWLDGPRTDGLDISPGPYVVLSVEDSGTGMPPEVVRRAFDPFFTTKPLGMGTGLGLSMIYGFVRQSGGQAHIYSEVGKGTTVRLYLPRYLGEAAEEEEVPALHEMFAPATDKTILLIDDEPTVRMLIADVLRELGYAVAEAANGPEGLAVLDAGGSVDLLITDVGLPGGLNGRQVADAVRARHAHVKVLFITGYVENTVLSADHPDGNLHILKKPFPMDDLTQRVRVLLHASA</sequence>
<dbReference type="InterPro" id="IPR036890">
    <property type="entry name" value="HATPase_C_sf"/>
</dbReference>
<proteinExistence type="predicted"/>
<feature type="domain" description="Response regulatory" evidence="6">
    <location>
        <begin position="557"/>
        <end position="673"/>
    </location>
</feature>
<dbReference type="RefSeq" id="WP_267846459.1">
    <property type="nucleotide sequence ID" value="NZ_JAPMXC010000001.1"/>
</dbReference>
<reference evidence="8" key="1">
    <citation type="submission" date="2022-11" db="EMBL/GenBank/DDBJ databases">
        <title>Robbsia betulipollinis sp. nov., isolated from pollen of birch (Betula pendula).</title>
        <authorList>
            <person name="Shi H."/>
            <person name="Ambika Manirajan B."/>
            <person name="Ratering S."/>
            <person name="Geissler-Plaum R."/>
            <person name="Schnell S."/>
        </authorList>
    </citation>
    <scope>NUCLEOTIDE SEQUENCE</scope>
    <source>
        <strain evidence="8">Bb-Pol-6</strain>
    </source>
</reference>
<evidence type="ECO:0000313" key="9">
    <source>
        <dbReference type="Proteomes" id="UP001082899"/>
    </source>
</evidence>
<dbReference type="Pfam" id="PF00072">
    <property type="entry name" value="Response_reg"/>
    <property type="match status" value="1"/>
</dbReference>
<dbReference type="PROSITE" id="PS50109">
    <property type="entry name" value="HIS_KIN"/>
    <property type="match status" value="1"/>
</dbReference>
<dbReference type="Proteomes" id="UP001082899">
    <property type="component" value="Unassembled WGS sequence"/>
</dbReference>
<dbReference type="InterPro" id="IPR036097">
    <property type="entry name" value="HisK_dim/P_sf"/>
</dbReference>
<dbReference type="SUPFAM" id="SSF47384">
    <property type="entry name" value="Homodimeric domain of signal transducing histidine kinase"/>
    <property type="match status" value="1"/>
</dbReference>
<dbReference type="Gene3D" id="1.10.287.130">
    <property type="match status" value="1"/>
</dbReference>
<feature type="modified residue" description="4-aspartylphosphate" evidence="4">
    <location>
        <position position="607"/>
    </location>
</feature>
<dbReference type="SUPFAM" id="SSF52172">
    <property type="entry name" value="CheY-like"/>
    <property type="match status" value="1"/>
</dbReference>
<dbReference type="Pfam" id="PF02518">
    <property type="entry name" value="HATPase_c"/>
    <property type="match status" value="1"/>
</dbReference>
<evidence type="ECO:0000259" key="6">
    <source>
        <dbReference type="PROSITE" id="PS50110"/>
    </source>
</evidence>
<dbReference type="SMART" id="SM00448">
    <property type="entry name" value="REC"/>
    <property type="match status" value="1"/>
</dbReference>
<protein>
    <recommendedName>
        <fullName evidence="2">histidine kinase</fullName>
        <ecNumber evidence="2">2.7.13.3</ecNumber>
    </recommendedName>
</protein>
<name>A0ABT3ZKE7_9BURK</name>
<dbReference type="InterPro" id="IPR003661">
    <property type="entry name" value="HisK_dim/P_dom"/>
</dbReference>
<dbReference type="PROSITE" id="PS50112">
    <property type="entry name" value="PAS"/>
    <property type="match status" value="1"/>
</dbReference>
<evidence type="ECO:0000256" key="1">
    <source>
        <dbReference type="ARBA" id="ARBA00000085"/>
    </source>
</evidence>
<feature type="domain" description="PAS" evidence="7">
    <location>
        <begin position="186"/>
        <end position="241"/>
    </location>
</feature>
<dbReference type="PANTHER" id="PTHR43065:SF42">
    <property type="entry name" value="TWO-COMPONENT SENSOR PPRA"/>
    <property type="match status" value="1"/>
</dbReference>
<dbReference type="Gene3D" id="3.40.50.2300">
    <property type="match status" value="1"/>
</dbReference>
<dbReference type="SMART" id="SM00387">
    <property type="entry name" value="HATPase_c"/>
    <property type="match status" value="1"/>
</dbReference>
<dbReference type="InterPro" id="IPR013655">
    <property type="entry name" value="PAS_fold_3"/>
</dbReference>
<organism evidence="8 9">
    <name type="scientific">Robbsia betulipollinis</name>
    <dbReference type="NCBI Taxonomy" id="2981849"/>
    <lineage>
        <taxon>Bacteria</taxon>
        <taxon>Pseudomonadati</taxon>
        <taxon>Pseudomonadota</taxon>
        <taxon>Betaproteobacteria</taxon>
        <taxon>Burkholderiales</taxon>
        <taxon>Burkholderiaceae</taxon>
        <taxon>Robbsia</taxon>
    </lineage>
</organism>
<evidence type="ECO:0000259" key="5">
    <source>
        <dbReference type="PROSITE" id="PS50109"/>
    </source>
</evidence>
<keyword evidence="3 4" id="KW-0597">Phosphoprotein</keyword>
<accession>A0ABT3ZKE7</accession>
<comment type="caution">
    <text evidence="8">The sequence shown here is derived from an EMBL/GenBank/DDBJ whole genome shotgun (WGS) entry which is preliminary data.</text>
</comment>
<evidence type="ECO:0000313" key="8">
    <source>
        <dbReference type="EMBL" id="MCY0386822.1"/>
    </source>
</evidence>
<dbReference type="CDD" id="cd00130">
    <property type="entry name" value="PAS"/>
    <property type="match status" value="1"/>
</dbReference>
<dbReference type="EMBL" id="JAPMXC010000001">
    <property type="protein sequence ID" value="MCY0386822.1"/>
    <property type="molecule type" value="Genomic_DNA"/>
</dbReference>
<comment type="catalytic activity">
    <reaction evidence="1">
        <text>ATP + protein L-histidine = ADP + protein N-phospho-L-histidine.</text>
        <dbReference type="EC" id="2.7.13.3"/>
    </reaction>
</comment>
<dbReference type="SUPFAM" id="SSF55785">
    <property type="entry name" value="PYP-like sensor domain (PAS domain)"/>
    <property type="match status" value="2"/>
</dbReference>
<dbReference type="InterPro" id="IPR035965">
    <property type="entry name" value="PAS-like_dom_sf"/>
</dbReference>
<dbReference type="InterPro" id="IPR003594">
    <property type="entry name" value="HATPase_dom"/>
</dbReference>
<dbReference type="InterPro" id="IPR005467">
    <property type="entry name" value="His_kinase_dom"/>
</dbReference>
<dbReference type="Gene3D" id="3.30.450.20">
    <property type="entry name" value="PAS domain"/>
    <property type="match status" value="2"/>
</dbReference>
<dbReference type="PROSITE" id="PS50110">
    <property type="entry name" value="RESPONSE_REGULATORY"/>
    <property type="match status" value="1"/>
</dbReference>
<evidence type="ECO:0000259" key="7">
    <source>
        <dbReference type="PROSITE" id="PS50112"/>
    </source>
</evidence>
<dbReference type="InterPro" id="IPR001789">
    <property type="entry name" value="Sig_transdc_resp-reg_receiver"/>
</dbReference>
<dbReference type="NCBIfam" id="TIGR00229">
    <property type="entry name" value="sensory_box"/>
    <property type="match status" value="1"/>
</dbReference>
<feature type="domain" description="Histidine kinase" evidence="5">
    <location>
        <begin position="310"/>
        <end position="534"/>
    </location>
</feature>